<organism evidence="9 10">
    <name type="scientific">Candidatus Campylobacter infans</name>
    <dbReference type="NCBI Taxonomy" id="2561898"/>
    <lineage>
        <taxon>Bacteria</taxon>
        <taxon>Pseudomonadati</taxon>
        <taxon>Campylobacterota</taxon>
        <taxon>Epsilonproteobacteria</taxon>
        <taxon>Campylobacterales</taxon>
        <taxon>Campylobacteraceae</taxon>
        <taxon>Campylobacter</taxon>
    </lineage>
</organism>
<dbReference type="InterPro" id="IPR020097">
    <property type="entry name" value="PsdUridine_synth_TruA_a/b_dom"/>
</dbReference>
<dbReference type="Gene3D" id="3.30.70.580">
    <property type="entry name" value="Pseudouridine synthase I, catalytic domain, N-terminal subdomain"/>
    <property type="match status" value="1"/>
</dbReference>
<feature type="domain" description="Pseudouridine synthase I TruA alpha/beta" evidence="8">
    <location>
        <begin position="139"/>
        <end position="247"/>
    </location>
</feature>
<dbReference type="KEGG" id="cinf:CINF_0457"/>
<dbReference type="Pfam" id="PF01416">
    <property type="entry name" value="PseudoU_synth_1"/>
    <property type="match status" value="2"/>
</dbReference>
<reference evidence="9 10" key="1">
    <citation type="submission" date="2020-02" db="EMBL/GenBank/DDBJ databases">
        <title>Complete genome sequence of the novel Campylobacter species Candidatus Campylobacter infans.</title>
        <authorList>
            <person name="Duim B."/>
            <person name="Zomer A."/>
            <person name="van der Graaf L."/>
            <person name="Wagenaar J."/>
        </authorList>
    </citation>
    <scope>NUCLEOTIDE SEQUENCE [LARGE SCALE GENOMIC DNA]</scope>
    <source>
        <strain evidence="9 10">19S00001</strain>
    </source>
</reference>
<evidence type="ECO:0000259" key="8">
    <source>
        <dbReference type="Pfam" id="PF01416"/>
    </source>
</evidence>
<evidence type="ECO:0000313" key="9">
    <source>
        <dbReference type="EMBL" id="QLI04986.1"/>
    </source>
</evidence>
<dbReference type="SUPFAM" id="SSF55120">
    <property type="entry name" value="Pseudouridine synthase"/>
    <property type="match status" value="1"/>
</dbReference>
<dbReference type="CDD" id="cd02570">
    <property type="entry name" value="PseudoU_synth_EcTruA"/>
    <property type="match status" value="1"/>
</dbReference>
<dbReference type="InterPro" id="IPR001406">
    <property type="entry name" value="PsdUridine_synth_TruA"/>
</dbReference>
<dbReference type="GO" id="GO:0160147">
    <property type="term" value="F:tRNA pseudouridine(38-40) synthase activity"/>
    <property type="evidence" value="ECO:0007669"/>
    <property type="project" value="UniProtKB-EC"/>
</dbReference>
<feature type="domain" description="Pseudouridine synthase I TruA alpha/beta" evidence="8">
    <location>
        <begin position="7"/>
        <end position="101"/>
    </location>
</feature>
<comment type="function">
    <text evidence="4">Formation of pseudouridine at positions 38, 39 and 40 in the anticodon stem and loop of transfer RNAs.</text>
</comment>
<accession>A0A7H9CFX3</accession>
<dbReference type="PANTHER" id="PTHR11142">
    <property type="entry name" value="PSEUDOURIDYLATE SYNTHASE"/>
    <property type="match status" value="1"/>
</dbReference>
<evidence type="ECO:0000256" key="3">
    <source>
        <dbReference type="ARBA" id="ARBA00023235"/>
    </source>
</evidence>
<evidence type="ECO:0000256" key="5">
    <source>
        <dbReference type="PIRSR" id="PIRSR001430-1"/>
    </source>
</evidence>
<sequence>MKIALIYAYNGAGFSGSQAQPHKNTIENALNATLARLGIFEPVISSSRTDKGVHALMQVSTTHCGDFWSQEKLKEQISRHLPPKITLKAVRIVDESFHPRFSAQARTYRYILAHSDKNAFLADFVYYFKQINNAKLKQALKIFCGEHDFSGFYKLGSNEKSSIRCVYFASSRFFKTSLGDFTLISIKANGFLRSQVRLMLANALQASSDENAMNALKDRFLNQNLKAKIPTKIPAPAQGLYLTKIFYSKL</sequence>
<dbReference type="Proteomes" id="UP000509414">
    <property type="component" value="Chromosome"/>
</dbReference>
<dbReference type="Gene3D" id="3.30.70.660">
    <property type="entry name" value="Pseudouridine synthase I, catalytic domain, C-terminal subdomain"/>
    <property type="match status" value="1"/>
</dbReference>
<keyword evidence="10" id="KW-1185">Reference proteome</keyword>
<dbReference type="EC" id="5.4.99.12" evidence="4"/>
<comment type="subunit">
    <text evidence="4">Homodimer.</text>
</comment>
<feature type="binding site" evidence="4 6">
    <location>
        <position position="108"/>
    </location>
    <ligand>
        <name>substrate</name>
    </ligand>
</feature>
<comment type="caution">
    <text evidence="4">Lacks conserved residue(s) required for the propagation of feature annotation.</text>
</comment>
<comment type="similarity">
    <text evidence="1 4 7">Belongs to the tRNA pseudouridine synthase TruA family.</text>
</comment>
<evidence type="ECO:0000256" key="2">
    <source>
        <dbReference type="ARBA" id="ARBA00022694"/>
    </source>
</evidence>
<dbReference type="InterPro" id="IPR020094">
    <property type="entry name" value="TruA/RsuA/RluB/E/F_N"/>
</dbReference>
<dbReference type="HAMAP" id="MF_00171">
    <property type="entry name" value="TruA"/>
    <property type="match status" value="1"/>
</dbReference>
<evidence type="ECO:0000256" key="4">
    <source>
        <dbReference type="HAMAP-Rule" id="MF_00171"/>
    </source>
</evidence>
<keyword evidence="2 4" id="KW-0819">tRNA processing</keyword>
<gene>
    <name evidence="4 9" type="primary">truA</name>
    <name evidence="9" type="ORF">CINF_0457</name>
</gene>
<evidence type="ECO:0000256" key="7">
    <source>
        <dbReference type="RuleBase" id="RU003792"/>
    </source>
</evidence>
<dbReference type="InterPro" id="IPR020103">
    <property type="entry name" value="PsdUridine_synth_cat_dom_sf"/>
</dbReference>
<dbReference type="GO" id="GO:0031119">
    <property type="term" value="P:tRNA pseudouridine synthesis"/>
    <property type="evidence" value="ECO:0007669"/>
    <property type="project" value="UniProtKB-UniRule"/>
</dbReference>
<dbReference type="RefSeq" id="WP_179975598.1">
    <property type="nucleotide sequence ID" value="NZ_CP049075.1"/>
</dbReference>
<dbReference type="GO" id="GO:0003723">
    <property type="term" value="F:RNA binding"/>
    <property type="evidence" value="ECO:0007669"/>
    <property type="project" value="InterPro"/>
</dbReference>
<dbReference type="EMBL" id="CP049075">
    <property type="protein sequence ID" value="QLI04986.1"/>
    <property type="molecule type" value="Genomic_DNA"/>
</dbReference>
<dbReference type="PIRSF" id="PIRSF001430">
    <property type="entry name" value="tRNA_psdUrid_synth"/>
    <property type="match status" value="1"/>
</dbReference>
<protein>
    <recommendedName>
        <fullName evidence="4">tRNA pseudouridine synthase A</fullName>
        <ecNumber evidence="4">5.4.99.12</ecNumber>
    </recommendedName>
    <alternativeName>
        <fullName evidence="4">tRNA pseudouridine(38-40) synthase</fullName>
    </alternativeName>
    <alternativeName>
        <fullName evidence="4">tRNA pseudouridylate synthase I</fullName>
    </alternativeName>
    <alternativeName>
        <fullName evidence="4">tRNA-uridine isomerase I</fullName>
    </alternativeName>
</protein>
<evidence type="ECO:0000313" key="10">
    <source>
        <dbReference type="Proteomes" id="UP000509414"/>
    </source>
</evidence>
<evidence type="ECO:0000256" key="6">
    <source>
        <dbReference type="PIRSR" id="PIRSR001430-2"/>
    </source>
</evidence>
<name>A0A7H9CFX3_9BACT</name>
<keyword evidence="3 4" id="KW-0413">Isomerase</keyword>
<evidence type="ECO:0000256" key="1">
    <source>
        <dbReference type="ARBA" id="ARBA00009375"/>
    </source>
</evidence>
<dbReference type="NCBIfam" id="TIGR00071">
    <property type="entry name" value="hisT_truA"/>
    <property type="match status" value="1"/>
</dbReference>
<dbReference type="InterPro" id="IPR020095">
    <property type="entry name" value="PsdUridine_synth_TruA_C"/>
</dbReference>
<dbReference type="PANTHER" id="PTHR11142:SF0">
    <property type="entry name" value="TRNA PSEUDOURIDINE SYNTHASE-LIKE 1"/>
    <property type="match status" value="1"/>
</dbReference>
<dbReference type="AlphaFoldDB" id="A0A7H9CFX3"/>
<comment type="catalytic activity">
    <reaction evidence="4 7">
        <text>uridine(38/39/40) in tRNA = pseudouridine(38/39/40) in tRNA</text>
        <dbReference type="Rhea" id="RHEA:22376"/>
        <dbReference type="Rhea" id="RHEA-COMP:10085"/>
        <dbReference type="Rhea" id="RHEA-COMP:10087"/>
        <dbReference type="ChEBI" id="CHEBI:65314"/>
        <dbReference type="ChEBI" id="CHEBI:65315"/>
        <dbReference type="EC" id="5.4.99.12"/>
    </reaction>
</comment>
<feature type="active site" description="Nucleophile" evidence="4 5">
    <location>
        <position position="50"/>
    </location>
</feature>
<proteinExistence type="inferred from homology"/>